<evidence type="ECO:0000256" key="8">
    <source>
        <dbReference type="ARBA" id="ARBA00022741"/>
    </source>
</evidence>
<comment type="subcellular location">
    <subcellularLocation>
        <location evidence="2">Endomembrane system</location>
        <topology evidence="2">Multi-pass membrane protein</topology>
    </subcellularLocation>
</comment>
<keyword evidence="8" id="KW-0547">Nucleotide-binding</keyword>
<dbReference type="InterPro" id="IPR004014">
    <property type="entry name" value="ATPase_P-typ_cation-transptr_N"/>
</dbReference>
<dbReference type="Gene3D" id="2.70.150.10">
    <property type="entry name" value="Calcium-transporting ATPase, cytoplasmic transduction domain A"/>
    <property type="match status" value="1"/>
</dbReference>
<gene>
    <name evidence="18" type="ORF">CA3LBN_000586</name>
</gene>
<dbReference type="Pfam" id="PF01644">
    <property type="entry name" value="Chitin_synth_1"/>
    <property type="match status" value="1"/>
</dbReference>
<dbReference type="NCBIfam" id="TIGR01647">
    <property type="entry name" value="ATPase-IIIA_H"/>
    <property type="match status" value="1"/>
</dbReference>
<evidence type="ECO:0000313" key="18">
    <source>
        <dbReference type="EMBL" id="QWU86368.1"/>
    </source>
</evidence>
<feature type="repeat" description="WD" evidence="13">
    <location>
        <begin position="376"/>
        <end position="417"/>
    </location>
</feature>
<feature type="transmembrane region" description="Helical" evidence="15">
    <location>
        <begin position="3285"/>
        <end position="3304"/>
    </location>
</feature>
<dbReference type="SFLD" id="SFLDS00003">
    <property type="entry name" value="Haloacid_Dehalogenase"/>
    <property type="match status" value="1"/>
</dbReference>
<feature type="transmembrane region" description="Helical" evidence="15">
    <location>
        <begin position="3213"/>
        <end position="3232"/>
    </location>
</feature>
<accession>A0ABX8I5B5</accession>
<dbReference type="InterPro" id="IPR018303">
    <property type="entry name" value="ATPase_P-typ_P_site"/>
</dbReference>
<feature type="transmembrane region" description="Helical" evidence="15">
    <location>
        <begin position="3352"/>
        <end position="3370"/>
    </location>
</feature>
<dbReference type="Pfam" id="PF23410">
    <property type="entry name" value="Beta-prop_VPS8"/>
    <property type="match status" value="1"/>
</dbReference>
<dbReference type="PROSITE" id="PS50866">
    <property type="entry name" value="GOLD"/>
    <property type="match status" value="1"/>
</dbReference>
<feature type="transmembrane region" description="Helical" evidence="15">
    <location>
        <begin position="2335"/>
        <end position="2354"/>
    </location>
</feature>
<keyword evidence="12 15" id="KW-0472">Membrane</keyword>
<feature type="transmembrane region" description="Helical" evidence="15">
    <location>
        <begin position="2816"/>
        <end position="2848"/>
    </location>
</feature>
<dbReference type="EMBL" id="CP076661">
    <property type="protein sequence ID" value="QWU86368.1"/>
    <property type="molecule type" value="Genomic_DNA"/>
</dbReference>
<evidence type="ECO:0000256" key="3">
    <source>
        <dbReference type="ARBA" id="ARBA00008804"/>
    </source>
</evidence>
<evidence type="ECO:0000256" key="11">
    <source>
        <dbReference type="ARBA" id="ARBA00022989"/>
    </source>
</evidence>
<keyword evidence="5 13" id="KW-0853">WD repeat</keyword>
<organism evidence="18 19">
    <name type="scientific">Candidozyma haemuli</name>
    <dbReference type="NCBI Taxonomy" id="45357"/>
    <lineage>
        <taxon>Eukaryota</taxon>
        <taxon>Fungi</taxon>
        <taxon>Dikarya</taxon>
        <taxon>Ascomycota</taxon>
        <taxon>Saccharomycotina</taxon>
        <taxon>Pichiomycetes</taxon>
        <taxon>Metschnikowiaceae</taxon>
        <taxon>Candidozyma</taxon>
    </lineage>
</organism>
<name>A0ABX8I5B5_9ASCO</name>
<dbReference type="SFLD" id="SFLDG00002">
    <property type="entry name" value="C1.7:_P-type_atpase_like"/>
    <property type="match status" value="1"/>
</dbReference>
<dbReference type="CDD" id="cd04190">
    <property type="entry name" value="Chitin_synth_C"/>
    <property type="match status" value="1"/>
</dbReference>
<feature type="transmembrane region" description="Helical" evidence="15">
    <location>
        <begin position="2254"/>
        <end position="2278"/>
    </location>
</feature>
<dbReference type="InterPro" id="IPR023298">
    <property type="entry name" value="ATPase_P-typ_TM_dom_sf"/>
</dbReference>
<dbReference type="SUPFAM" id="SSF50978">
    <property type="entry name" value="WD40 repeat-like"/>
    <property type="match status" value="1"/>
</dbReference>
<dbReference type="PROSITE" id="PS50082">
    <property type="entry name" value="WD_REPEATS_2"/>
    <property type="match status" value="1"/>
</dbReference>
<dbReference type="SUPFAM" id="SSF56784">
    <property type="entry name" value="HAD-like"/>
    <property type="match status" value="1"/>
</dbReference>
<dbReference type="Pfam" id="PF01105">
    <property type="entry name" value="EMP24_GP25L"/>
    <property type="match status" value="1"/>
</dbReference>
<dbReference type="SUPFAM" id="SSF53448">
    <property type="entry name" value="Nucleotide-diphospho-sugar transferases"/>
    <property type="match status" value="1"/>
</dbReference>
<dbReference type="InterPro" id="IPR023214">
    <property type="entry name" value="HAD_sf"/>
</dbReference>
<dbReference type="InterPro" id="IPR025941">
    <property type="entry name" value="Vps8_central_dom"/>
</dbReference>
<feature type="transmembrane region" description="Helical" evidence="15">
    <location>
        <begin position="2216"/>
        <end position="2242"/>
    </location>
</feature>
<evidence type="ECO:0000256" key="14">
    <source>
        <dbReference type="SAM" id="MobiDB-lite"/>
    </source>
</evidence>
<feature type="transmembrane region" description="Helical" evidence="15">
    <location>
        <begin position="3253"/>
        <end position="3273"/>
    </location>
</feature>
<evidence type="ECO:0000256" key="13">
    <source>
        <dbReference type="PROSITE-ProRule" id="PRU00221"/>
    </source>
</evidence>
<feature type="transmembrane region" description="Helical" evidence="15">
    <location>
        <begin position="2430"/>
        <end position="2454"/>
    </location>
</feature>
<feature type="compositionally biased region" description="Polar residues" evidence="14">
    <location>
        <begin position="276"/>
        <end position="299"/>
    </location>
</feature>
<dbReference type="Pfam" id="PF00702">
    <property type="entry name" value="Hydrolase"/>
    <property type="match status" value="1"/>
</dbReference>
<feature type="compositionally biased region" description="Polar residues" evidence="14">
    <location>
        <begin position="244"/>
        <end position="263"/>
    </location>
</feature>
<evidence type="ECO:0000259" key="17">
    <source>
        <dbReference type="PROSITE" id="PS50866"/>
    </source>
</evidence>
<feature type="transmembrane region" description="Helical" evidence="15">
    <location>
        <begin position="3186"/>
        <end position="3207"/>
    </location>
</feature>
<dbReference type="SMART" id="SM01190">
    <property type="entry name" value="EMP24_GP25L"/>
    <property type="match status" value="1"/>
</dbReference>
<dbReference type="Gene3D" id="3.40.1110.10">
    <property type="entry name" value="Calcium-transporting ATPase, cytoplasmic domain N"/>
    <property type="match status" value="1"/>
</dbReference>
<evidence type="ECO:0000256" key="5">
    <source>
        <dbReference type="ARBA" id="ARBA00022574"/>
    </source>
</evidence>
<feature type="region of interest" description="Disordered" evidence="14">
    <location>
        <begin position="1523"/>
        <end position="1578"/>
    </location>
</feature>
<protein>
    <recommendedName>
        <fullName evidence="4">P-type H(+)-exporting transporter</fullName>
        <ecNumber evidence="4">7.1.2.1</ecNumber>
    </recommendedName>
</protein>
<dbReference type="PRINTS" id="PR00119">
    <property type="entry name" value="CATATPASE"/>
</dbReference>
<evidence type="ECO:0000256" key="1">
    <source>
        <dbReference type="ARBA" id="ARBA00003417"/>
    </source>
</evidence>
<dbReference type="Pfam" id="PF12816">
    <property type="entry name" value="TPR_Vps8"/>
    <property type="match status" value="1"/>
</dbReference>
<evidence type="ECO:0000256" key="10">
    <source>
        <dbReference type="ARBA" id="ARBA00022967"/>
    </source>
</evidence>
<dbReference type="Pfam" id="PF08407">
    <property type="entry name" value="Chitin_synth_1N"/>
    <property type="match status" value="1"/>
</dbReference>
<evidence type="ECO:0000256" key="2">
    <source>
        <dbReference type="ARBA" id="ARBA00004127"/>
    </source>
</evidence>
<keyword evidence="11 15" id="KW-1133">Transmembrane helix</keyword>
<dbReference type="InterPro" id="IPR013616">
    <property type="entry name" value="Chitin_synth_N"/>
</dbReference>
<evidence type="ECO:0000256" key="4">
    <source>
        <dbReference type="ARBA" id="ARBA00012476"/>
    </source>
</evidence>
<dbReference type="Gene3D" id="3.40.50.1000">
    <property type="entry name" value="HAD superfamily/HAD-like"/>
    <property type="match status" value="1"/>
</dbReference>
<dbReference type="PROSITE" id="PS00678">
    <property type="entry name" value="WD_REPEATS_1"/>
    <property type="match status" value="1"/>
</dbReference>
<dbReference type="InterPro" id="IPR029044">
    <property type="entry name" value="Nucleotide-diphossugar_trans"/>
</dbReference>
<dbReference type="SFLD" id="SFLDF00027">
    <property type="entry name" value="p-type_atpase"/>
    <property type="match status" value="1"/>
</dbReference>
<dbReference type="InterPro" id="IPR059000">
    <property type="entry name" value="ATPase_P-type_domA"/>
</dbReference>
<dbReference type="InterPro" id="IPR001680">
    <property type="entry name" value="WD40_rpt"/>
</dbReference>
<dbReference type="PROSITE" id="PS00154">
    <property type="entry name" value="ATPASE_E1_E2"/>
    <property type="match status" value="1"/>
</dbReference>
<dbReference type="InterPro" id="IPR036412">
    <property type="entry name" value="HAD-like_sf"/>
</dbReference>
<proteinExistence type="inferred from homology"/>
<dbReference type="InterPro" id="IPR044492">
    <property type="entry name" value="P_typ_ATPase_HD_dom"/>
</dbReference>
<comment type="function">
    <text evidence="1">The plasma membrane ATPase of plants and fungi is a hydrogen ion pump. The proton gradient it generates drives the active transport of nutrients by H(+)-symport. The resulting external acidification and/or internal alkinization may mediate growth responses.</text>
</comment>
<dbReference type="InterPro" id="IPR019775">
    <property type="entry name" value="WD40_repeat_CS"/>
</dbReference>
<feature type="transmembrane region" description="Helical" evidence="15">
    <location>
        <begin position="2183"/>
        <end position="2204"/>
    </location>
</feature>
<keyword evidence="6 15" id="KW-0812">Transmembrane</keyword>
<evidence type="ECO:0000256" key="9">
    <source>
        <dbReference type="ARBA" id="ARBA00022840"/>
    </source>
</evidence>
<dbReference type="SUPFAM" id="SSF81665">
    <property type="entry name" value="Calcium ATPase, transmembrane domain M"/>
    <property type="match status" value="1"/>
</dbReference>
<dbReference type="Pfam" id="PF00122">
    <property type="entry name" value="E1-E2_ATPase"/>
    <property type="match status" value="1"/>
</dbReference>
<keyword evidence="19" id="KW-1185">Reference proteome</keyword>
<dbReference type="EC" id="7.1.2.1" evidence="4"/>
<dbReference type="PRINTS" id="PR00120">
    <property type="entry name" value="HATPASE"/>
</dbReference>
<dbReference type="Proteomes" id="UP000825434">
    <property type="component" value="Chromosome 1"/>
</dbReference>
<dbReference type="NCBIfam" id="TIGR01494">
    <property type="entry name" value="ATPase_P-type"/>
    <property type="match status" value="2"/>
</dbReference>
<feature type="transmembrane region" description="Helical" evidence="15">
    <location>
        <begin position="3316"/>
        <end position="3340"/>
    </location>
</feature>
<dbReference type="SUPFAM" id="SSF81653">
    <property type="entry name" value="Calcium ATPase, transduction domain A"/>
    <property type="match status" value="1"/>
</dbReference>
<comment type="similarity">
    <text evidence="3">Belongs to the cation transport ATPase (P-type) (TC 3.A.3) family. Type IIIA subfamily.</text>
</comment>
<dbReference type="InterPro" id="IPR009038">
    <property type="entry name" value="GOLD_dom"/>
</dbReference>
<dbReference type="InterPro" id="IPR008250">
    <property type="entry name" value="ATPase_P-typ_transduc_dom_A_sf"/>
</dbReference>
<feature type="transmembrane region" description="Helical" evidence="15">
    <location>
        <begin position="2790"/>
        <end position="2810"/>
    </location>
</feature>
<evidence type="ECO:0000313" key="19">
    <source>
        <dbReference type="Proteomes" id="UP000825434"/>
    </source>
</evidence>
<feature type="domain" description="GOLD" evidence="17">
    <location>
        <begin position="29"/>
        <end position="141"/>
    </location>
</feature>
<evidence type="ECO:0000256" key="6">
    <source>
        <dbReference type="ARBA" id="ARBA00022692"/>
    </source>
</evidence>
<feature type="transmembrane region" description="Helical" evidence="15">
    <location>
        <begin position="197"/>
        <end position="217"/>
    </location>
</feature>
<dbReference type="InterPro" id="IPR015943">
    <property type="entry name" value="WD40/YVTN_repeat-like_dom_sf"/>
</dbReference>
<dbReference type="CDD" id="cd02076">
    <property type="entry name" value="P-type_ATPase_H"/>
    <property type="match status" value="1"/>
</dbReference>
<keyword evidence="10" id="KW-1278">Translocase</keyword>
<feature type="compositionally biased region" description="Low complexity" evidence="14">
    <location>
        <begin position="1553"/>
        <end position="1566"/>
    </location>
</feature>
<feature type="transmembrane region" description="Helical" evidence="15">
    <location>
        <begin position="2607"/>
        <end position="2629"/>
    </location>
</feature>
<dbReference type="InterPro" id="IPR036322">
    <property type="entry name" value="WD40_repeat_dom_sf"/>
</dbReference>
<dbReference type="InterPro" id="IPR006534">
    <property type="entry name" value="P-type_ATPase_IIIA"/>
</dbReference>
<feature type="chain" id="PRO_5045423714" description="P-type H(+)-exporting transporter" evidence="16">
    <location>
        <begin position="19"/>
        <end position="3412"/>
    </location>
</feature>
<feature type="transmembrane region" description="Helical" evidence="15">
    <location>
        <begin position="2306"/>
        <end position="2323"/>
    </location>
</feature>
<keyword evidence="9" id="KW-0067">ATP-binding</keyword>
<evidence type="ECO:0000256" key="15">
    <source>
        <dbReference type="SAM" id="Phobius"/>
    </source>
</evidence>
<sequence>MLPGVLLWVLLLVTFVSGQVHVYVDAGTRECFTRDLSTESVLLGSYRIEILDEQGIYSVPRDKANTGVVVDVEEVFASNNRVIHQRGSSSGKFSFSPLESGTHRICLTPKSFYKRKWKGADPIELEESRFKRARVTLDFFIGDAKNVLAKDHTEIEELTSRIASLIDKITYIKQEQGFIRAKEATFRDLSEKACERVVSWSILQIAIVGVTFLYQLWTLLRSAMADLIEPTVLDDNPRHILSNRTSYSSTPSNISLDGQSLLSPSRRKRFDDRSQSRTSIQLRAHTASPSAKRSTSSEAPVSKDVQHFVKWTETKQISKIMNSTTFIEKFGAPQLIQLSQHHIAVGTAKGVIIAFNYRQEADFVLIPRKNDLDTPAQTQMPQLSCIAFSSDAFLVAAGYKNGSIAVWDLENAISKSSFDIIYADGLIRPISMEDRFGRNSQGHLENVPVIKIDFVGDKDQQIVSSDLSGLVFFHRGFRRFLRKYYTSQKILGKNDTNAEDPSAKFAIQDSQILPIGTSEQITDTLGLLAVITKNIMIINSVRSLDNPEVPHSISHFKCSRPKSVAGDESNGCLSWYPCIEVDKKIHNAKLAYAWCNIISIVELDNEAIPANIMSKIADMKEKNKGIPRLKFNRKGRLSVPDKERVVTLNWLNSEILTAVTRHVESTETKLYFFYYTGVDQATFTQVGVDNLDSQQVSTLDFELKDKKQMVNTTSYSGSLRILRHRLVLLVNTHSVSQRSILSGRCLKWADRLTEYLAHGEFQEALGMAYAYYVSDNYGQLVLHGLPHNRKERHSVVEPILKRVMEESIVPLFNPETPSVRNEANLRLYFTLASILSKGGLIDESLLSMLDHIFERFEDLGLFFDVLEEHIVSSEIKNLSPILFKGLIEQYASSDKSELLAELICLLDMSTLNIDLALNLCKTFHLRECRIYIWNKMLKDYTTPLVSLIEEIELAQSEHDELVIVYTYMSYVLTGRQYPSDRILNQDIEVYARNSICDILFSIGPFTWPPKSGKHLLGLKSERVFPYLTFFLEFDTFETLTTINEFFENPALNDEMSTLNRQYIIEALLDVFEASEELQNGRSRTQLAIFFARNYPKYFQFIRLSESVLQDTVDVLCKNRDEELHEDCELALESLLSVYEVESDAHLLEQMRAAKFYDVLFKICKAQGKFTQAMEMWLAKHQDSSSTDMQKNFAVLADMLKSTFQVDSQNTTEQFHLTRFIETHHEDLINSNADDMVVLSNTYRPSLHLLILKCENDTISLKYLASFFERYSSSELNAIALPLLVRYVELLSIHDRRGAKNVISREVKKLSTHASEKNEIKKVLEDAELFESMAIILFNDKEYSGAVSELWRAIEFLLKEVDTFSEDDYSKIDSYLNRIISISKEAKQESLWTSLVGKAVTMSDSTEDQRLHNIFNDAIFKCFRAIENNEGVTNRKSTFAIVFNQVLEVAKVANIRETLQDILTSYFFESEIHTITVGKVNQRISKYMDTIKQEELLGWLVTNKHCTSSISKLKGQTEKGKATFAPGLDSNYDDDLFGDEKVPRSPYQQQQFPSHSRVASSSRTFSSGENESDDFYEKLGGSLYGESNASTVKQPGVRFSEHVARNSYVGSMHNGRSTVASPLMAPRESYRMTQYPSFEYNTPEYPQSTYNRYSLMNMDDMASMPNRMSMGYPQMAMPIQPDDYNLNLLEEAADDMDPFGDDDSLFSEADPDELRRGMTLKRTPTQARPHEGQEEEDFTPRLNYTKTVKRARLVDGNFVIDAPVPTSLLNTYTRPSFGESNETSFVRYSGVTCGPSNFVNYKYNLRQTLYSPPRETEIMVCITMYNEDEILLARTLKGVFENIRNLTKRKDPNWGDGSWKKVVILIVNDGRLQLHQRTQKLLTALGVFQEGYAKSKVNESPVKAHLYEYTSTVGIERVTNDRVYLSQNSTPVQLAFCLKEKNAKKINSHRWCFQAFAPLLNPKVVMLLDCGTTPSKDAFYHLWSAFKDPNVVGACGEMRVALGQNKRLLSNPLVAAQNFEYKIANVLDKPMESVFGFISVLPGAFSAYKWEALLNVDGQGPLEKYFKGEFLHQNKEMDEDDDEFELMEKNFQESGIFTSNMYLAEDRILCFELVAKKGHNYVLRYVSGAKAETDVPEKMDDFVLQRRRWLNGSLFAAVYSIVHWTQIWKTNHSLLRKLWLQLEFYYHLVTVLVSWFSLSCFFLVFRILTKNLGSPEVGFTFGSTLSTIFLWIYVACLVCTFVLAFGNTPRGTKKFYTVIAVVFAVLMAYMLFAAIYLAVNTVKLILKNADGDFKPTMLFTNQKFRDLVVSVLSTYLLYGIGAVIHGEPSFMFTSFLQYLLISPTYINVLNVYSFCNIHDVSWGNRDSPQAKDLGTAKITEDKNGELIMTVVPASDQGLEESYMNTVDDLKVPPPTVPVVMSKKSKEDSYYAFLRTITVLVWMLTNAILVAIVLAAVGPKDDTWSDYRNSTIFLTVILWIVCALAGFRLTGSVIYLLQKALRPLKWWARKRNSFKDEMSATEPTNEKLNKAVDDDDEDEDIDQLIIDLQSNHNIDDEESDDEADAGSFKAVPDELLQTSPEVGLSDDDVNKRRKKYGLNQMAEEQENMVLKFVMFFVGPIQFVMEAAAILAAGLEDWVDFGVICGLLLLNASVGFIQEYQAGSIVDELKKTLANTANVVRNGALVEVQANEIVPGDILQLEDGTVIPADGRIVSENALLQVDQSAITGESLAVDKRHGDSTYSSSTVKTGEAFMIVTATGDSTFVGRAAALVNKASGGSGHFTEVLNGIGTVLLVLVIVTLLVVWVACFYRTVPIVPILRYTLAITIVGVPVGLPAVVTTTMAVGAAYLAKKQAIVQKLSAIESLAGVEILCSDKTGTLTKNKLSLHEPYTVEGVEADDLMLTACLAASRKKKGLDAIDKSFLKSLINYPRAKAALTKYKVLEFQPFDPVSKKVTAIVESPEGERIVCVKGAPLFVLKTVEDDHPIPEDVHENYQNTVAEFASRGFRSLGVARKRGEGHWEILGIMPCMDPPRDDTAQTVNEARRLGLSVKMLTGDAVGIAKETCRQLGLGTNIYDAEKLGLSGGGDMAGSEIADFVENADGFAEVFPQHKYNAVEILQARGFLVAMTGDGVNDAPSLKKADTGIAVEGATDAARSAADIVFLAPGLSAIIDALKTSRQIFHRMYAYVVYRIALSLHLEIFLGLWIAILDRSLNIDLVVFIAIFADVATLAIAYDNAPYDPKPVKWNLPRLWGMSIIMGIILAVGTWITLTTMFLPKGGIVQNFGAIDGILFLQISLTENWLIFITRAQGPFWSSIPSWQLAGAVLIVDIVATCFTLFGWWSQNWTDIVTVVRTWIWSFGVFCVMGGAYYLMSGSEAFDDFCNGRKKSHSPDRRSLEDFMVSMARVSTQHEKSS</sequence>
<dbReference type="PANTHER" id="PTHR42861">
    <property type="entry name" value="CALCIUM-TRANSPORTING ATPASE"/>
    <property type="match status" value="1"/>
</dbReference>
<evidence type="ECO:0000256" key="7">
    <source>
        <dbReference type="ARBA" id="ARBA00022737"/>
    </source>
</evidence>
<feature type="signal peptide" evidence="16">
    <location>
        <begin position="1"/>
        <end position="18"/>
    </location>
</feature>
<keyword evidence="16" id="KW-0732">Signal</keyword>
<dbReference type="SMART" id="SM00831">
    <property type="entry name" value="Cation_ATPase_N"/>
    <property type="match status" value="1"/>
</dbReference>
<feature type="transmembrane region" description="Helical" evidence="15">
    <location>
        <begin position="2474"/>
        <end position="2495"/>
    </location>
</feature>
<dbReference type="Gene3D" id="1.20.1110.10">
    <property type="entry name" value="Calcium-transporting ATPase, transmembrane domain"/>
    <property type="match status" value="1"/>
</dbReference>
<dbReference type="Pfam" id="PF00690">
    <property type="entry name" value="Cation_ATPase_N"/>
    <property type="match status" value="1"/>
</dbReference>
<feature type="region of interest" description="Disordered" evidence="14">
    <location>
        <begin position="244"/>
        <end position="299"/>
    </location>
</feature>
<keyword evidence="7" id="KW-0677">Repeat</keyword>
<reference evidence="18 19" key="1">
    <citation type="submission" date="2021-06" db="EMBL/GenBank/DDBJ databases">
        <title>Candida outbreak in Lebanon.</title>
        <authorList>
            <person name="Finianos M."/>
        </authorList>
    </citation>
    <scope>NUCLEOTIDE SEQUENCE [LARGE SCALE GENOMIC DNA]</scope>
    <source>
        <strain evidence="18">CA3LBN</strain>
    </source>
</reference>
<dbReference type="InterPro" id="IPR001757">
    <property type="entry name" value="P_typ_ATPase"/>
</dbReference>
<dbReference type="Gene3D" id="2.130.10.10">
    <property type="entry name" value="YVTN repeat-like/Quinoprotein amine dehydrogenase"/>
    <property type="match status" value="1"/>
</dbReference>
<evidence type="ECO:0000256" key="12">
    <source>
        <dbReference type="ARBA" id="ARBA00023136"/>
    </source>
</evidence>
<evidence type="ECO:0000256" key="16">
    <source>
        <dbReference type="SAM" id="SignalP"/>
    </source>
</evidence>
<dbReference type="InterPro" id="IPR023299">
    <property type="entry name" value="ATPase_P-typ_cyto_dom_N"/>
</dbReference>